<comment type="similarity">
    <text evidence="1">Belongs to the 4-hydroxybenzoyl-CoA thioesterase family.</text>
</comment>
<sequence>MRRAIVKAETISQAQFHDIDPMNIVWHGNYPRFFELGRVELLDKIEYNYDEMARSGYGWPVIEMNIRYAHPMLLRQKVVIIAGLTEWENRLKIDFEIRNMETKQRLCKAYTTHVAVDLKTNEMQWETPKVFRDKLEPFRA</sequence>
<dbReference type="Pfam" id="PF13279">
    <property type="entry name" value="4HBT_2"/>
    <property type="match status" value="1"/>
</dbReference>
<name>A0ABW2IJ72_9PROT</name>
<dbReference type="InterPro" id="IPR029069">
    <property type="entry name" value="HotDog_dom_sf"/>
</dbReference>
<dbReference type="CDD" id="cd00586">
    <property type="entry name" value="4HBT"/>
    <property type="match status" value="1"/>
</dbReference>
<dbReference type="Gene3D" id="3.10.129.10">
    <property type="entry name" value="Hotdog Thioesterase"/>
    <property type="match status" value="1"/>
</dbReference>
<reference evidence="4" key="1">
    <citation type="journal article" date="2019" name="Int. J. Syst. Evol. Microbiol.">
        <title>The Global Catalogue of Microorganisms (GCM) 10K type strain sequencing project: providing services to taxonomists for standard genome sequencing and annotation.</title>
        <authorList>
            <consortium name="The Broad Institute Genomics Platform"/>
            <consortium name="The Broad Institute Genome Sequencing Center for Infectious Disease"/>
            <person name="Wu L."/>
            <person name="Ma J."/>
        </authorList>
    </citation>
    <scope>NUCLEOTIDE SEQUENCE [LARGE SCALE GENOMIC DNA]</scope>
    <source>
        <strain evidence="4">CCUG 51308</strain>
    </source>
</reference>
<gene>
    <name evidence="3" type="ORF">ACFQS8_04455</name>
</gene>
<comment type="caution">
    <text evidence="3">The sequence shown here is derived from an EMBL/GenBank/DDBJ whole genome shotgun (WGS) entry which is preliminary data.</text>
</comment>
<dbReference type="Proteomes" id="UP001596492">
    <property type="component" value="Unassembled WGS sequence"/>
</dbReference>
<dbReference type="InterPro" id="IPR050563">
    <property type="entry name" value="4-hydroxybenzoyl-CoA_TE"/>
</dbReference>
<dbReference type="GO" id="GO:0016787">
    <property type="term" value="F:hydrolase activity"/>
    <property type="evidence" value="ECO:0007669"/>
    <property type="project" value="UniProtKB-KW"/>
</dbReference>
<dbReference type="PIRSF" id="PIRSF003230">
    <property type="entry name" value="YbgC"/>
    <property type="match status" value="1"/>
</dbReference>
<accession>A0ABW2IJ72</accession>
<dbReference type="EMBL" id="JBHTBR010000002">
    <property type="protein sequence ID" value="MFC7290855.1"/>
    <property type="molecule type" value="Genomic_DNA"/>
</dbReference>
<proteinExistence type="inferred from homology"/>
<dbReference type="EC" id="3.1.2.-" evidence="3"/>
<dbReference type="PANTHER" id="PTHR31793:SF27">
    <property type="entry name" value="NOVEL THIOESTERASE SUPERFAMILY DOMAIN AND SAPOSIN A-TYPE DOMAIN CONTAINING PROTEIN (0610012H03RIK)"/>
    <property type="match status" value="1"/>
</dbReference>
<evidence type="ECO:0000313" key="4">
    <source>
        <dbReference type="Proteomes" id="UP001596492"/>
    </source>
</evidence>
<organism evidence="3 4">
    <name type="scientific">Hirschia litorea</name>
    <dbReference type="NCBI Taxonomy" id="1199156"/>
    <lineage>
        <taxon>Bacteria</taxon>
        <taxon>Pseudomonadati</taxon>
        <taxon>Pseudomonadota</taxon>
        <taxon>Alphaproteobacteria</taxon>
        <taxon>Hyphomonadales</taxon>
        <taxon>Hyphomonadaceae</taxon>
        <taxon>Hirschia</taxon>
    </lineage>
</organism>
<keyword evidence="4" id="KW-1185">Reference proteome</keyword>
<evidence type="ECO:0000256" key="1">
    <source>
        <dbReference type="ARBA" id="ARBA00005953"/>
    </source>
</evidence>
<dbReference type="InterPro" id="IPR006684">
    <property type="entry name" value="YbgC/YbaW"/>
</dbReference>
<evidence type="ECO:0000313" key="3">
    <source>
        <dbReference type="EMBL" id="MFC7290855.1"/>
    </source>
</evidence>
<dbReference type="SUPFAM" id="SSF54637">
    <property type="entry name" value="Thioesterase/thiol ester dehydrase-isomerase"/>
    <property type="match status" value="1"/>
</dbReference>
<protein>
    <submittedName>
        <fullName evidence="3">Acyl-CoA thioesterase</fullName>
        <ecNumber evidence="3">3.1.2.-</ecNumber>
    </submittedName>
</protein>
<evidence type="ECO:0000256" key="2">
    <source>
        <dbReference type="ARBA" id="ARBA00022801"/>
    </source>
</evidence>
<keyword evidence="2 3" id="KW-0378">Hydrolase</keyword>
<dbReference type="PANTHER" id="PTHR31793">
    <property type="entry name" value="4-HYDROXYBENZOYL-COA THIOESTERASE FAMILY MEMBER"/>
    <property type="match status" value="1"/>
</dbReference>
<dbReference type="RefSeq" id="WP_382166060.1">
    <property type="nucleotide sequence ID" value="NZ_JBHTBR010000002.1"/>
</dbReference>